<evidence type="ECO:0008006" key="12">
    <source>
        <dbReference type="Google" id="ProtNLM"/>
    </source>
</evidence>
<feature type="domain" description="MacB-like periplasmic core" evidence="9">
    <location>
        <begin position="26"/>
        <end position="206"/>
    </location>
</feature>
<feature type="transmembrane region" description="Helical" evidence="7">
    <location>
        <begin position="22"/>
        <end position="45"/>
    </location>
</feature>
<evidence type="ECO:0000256" key="3">
    <source>
        <dbReference type="ARBA" id="ARBA00022475"/>
    </source>
</evidence>
<dbReference type="RefSeq" id="WP_098193867.1">
    <property type="nucleotide sequence ID" value="NZ_CP023777.1"/>
</dbReference>
<dbReference type="Pfam" id="PF02687">
    <property type="entry name" value="FtsX"/>
    <property type="match status" value="1"/>
</dbReference>
<gene>
    <name evidence="10" type="ORF">COR50_10060</name>
</gene>
<feature type="transmembrane region" description="Helical" evidence="7">
    <location>
        <begin position="277"/>
        <end position="301"/>
    </location>
</feature>
<feature type="transmembrane region" description="Helical" evidence="7">
    <location>
        <begin position="370"/>
        <end position="398"/>
    </location>
</feature>
<keyword evidence="11" id="KW-1185">Reference proteome</keyword>
<dbReference type="Pfam" id="PF12704">
    <property type="entry name" value="MacB_PCD"/>
    <property type="match status" value="1"/>
</dbReference>
<dbReference type="InterPro" id="IPR025857">
    <property type="entry name" value="MacB_PCD"/>
</dbReference>
<organism evidence="10 11">
    <name type="scientific">Chitinophaga caeni</name>
    <dbReference type="NCBI Taxonomy" id="2029983"/>
    <lineage>
        <taxon>Bacteria</taxon>
        <taxon>Pseudomonadati</taxon>
        <taxon>Bacteroidota</taxon>
        <taxon>Chitinophagia</taxon>
        <taxon>Chitinophagales</taxon>
        <taxon>Chitinophagaceae</taxon>
        <taxon>Chitinophaga</taxon>
    </lineage>
</organism>
<reference evidence="10 11" key="1">
    <citation type="submission" date="2017-10" db="EMBL/GenBank/DDBJ databases">
        <title>Paenichitinophaga pekingensis gen. nov., sp. nov., isolated from activated sludge.</title>
        <authorList>
            <person name="Jin D."/>
            <person name="Kong X."/>
            <person name="Deng Y."/>
            <person name="Bai Z."/>
        </authorList>
    </citation>
    <scope>NUCLEOTIDE SEQUENCE [LARGE SCALE GENOMIC DNA]</scope>
    <source>
        <strain evidence="10 11">13</strain>
    </source>
</reference>
<protein>
    <recommendedName>
        <fullName evidence="12">ABC transporter permease</fullName>
    </recommendedName>
</protein>
<dbReference type="PANTHER" id="PTHR30489">
    <property type="entry name" value="LIPOPROTEIN-RELEASING SYSTEM TRANSMEMBRANE PROTEIN LOLE"/>
    <property type="match status" value="1"/>
</dbReference>
<proteinExistence type="inferred from homology"/>
<comment type="subcellular location">
    <subcellularLocation>
        <location evidence="1">Cell membrane</location>
        <topology evidence="1">Multi-pass membrane protein</topology>
    </subcellularLocation>
</comment>
<sequence length="410" mass="46584">MQASYFIGKRIAFNKASSFSKFIIRIAIIATTISVAVMIVATSMIHGFQRTVQEKIFSFWGHIHITKYSPNSGPLSEQMPFDKNPQIEDSILSMPGVKSINAFVNKSVIVKTNSETEGLIFKGVDKDYHLENWQRFITQGKFITFNDSTYSNDVLISAAMANRLELKLGDPMIVYFIQGAGMAPRARKLKIAGIYKTGIDEYDNTYLVGDLSLVRKLNDWEPNQIGGYEVFVNDYQKTEPIAYDMLDFLPMELAVRTMEQIYPNIFDWLQLQQKNEIIIIIIMIIVAIINMITAILILILERTNMVGILKAIGMHNREIQRIFIYQAAYIVIIGILAGNLLGLGFCYFQSTTGFFKLPEETYYMNVVPIAIQWWKVIAINIGTLLVCVFVILIPAAIIRRIVPVKAIQFK</sequence>
<dbReference type="Proteomes" id="UP000220133">
    <property type="component" value="Chromosome"/>
</dbReference>
<keyword evidence="4 7" id="KW-0812">Transmembrane</keyword>
<dbReference type="OrthoDB" id="1522670at2"/>
<evidence type="ECO:0000313" key="11">
    <source>
        <dbReference type="Proteomes" id="UP000220133"/>
    </source>
</evidence>
<keyword evidence="3" id="KW-1003">Cell membrane</keyword>
<accession>A0A291QU51</accession>
<evidence type="ECO:0000259" key="8">
    <source>
        <dbReference type="Pfam" id="PF02687"/>
    </source>
</evidence>
<evidence type="ECO:0000256" key="1">
    <source>
        <dbReference type="ARBA" id="ARBA00004651"/>
    </source>
</evidence>
<dbReference type="PANTHER" id="PTHR30489:SF0">
    <property type="entry name" value="LIPOPROTEIN-RELEASING SYSTEM TRANSMEMBRANE PROTEIN LOLE"/>
    <property type="match status" value="1"/>
</dbReference>
<dbReference type="InterPro" id="IPR003838">
    <property type="entry name" value="ABC3_permease_C"/>
</dbReference>
<dbReference type="EMBL" id="CP023777">
    <property type="protein sequence ID" value="ATL47490.1"/>
    <property type="molecule type" value="Genomic_DNA"/>
</dbReference>
<evidence type="ECO:0000313" key="10">
    <source>
        <dbReference type="EMBL" id="ATL47490.1"/>
    </source>
</evidence>
<feature type="transmembrane region" description="Helical" evidence="7">
    <location>
        <begin position="322"/>
        <end position="350"/>
    </location>
</feature>
<comment type="similarity">
    <text evidence="2">Belongs to the ABC-4 integral membrane protein family. LolC/E subfamily.</text>
</comment>
<evidence type="ECO:0000256" key="5">
    <source>
        <dbReference type="ARBA" id="ARBA00022989"/>
    </source>
</evidence>
<dbReference type="AlphaFoldDB" id="A0A291QU51"/>
<evidence type="ECO:0000256" key="2">
    <source>
        <dbReference type="ARBA" id="ARBA00005236"/>
    </source>
</evidence>
<evidence type="ECO:0000259" key="9">
    <source>
        <dbReference type="Pfam" id="PF12704"/>
    </source>
</evidence>
<dbReference type="KEGG" id="cbae:COR50_10060"/>
<evidence type="ECO:0000256" key="7">
    <source>
        <dbReference type="SAM" id="Phobius"/>
    </source>
</evidence>
<evidence type="ECO:0000256" key="6">
    <source>
        <dbReference type="ARBA" id="ARBA00023136"/>
    </source>
</evidence>
<dbReference type="GO" id="GO:0098797">
    <property type="term" value="C:plasma membrane protein complex"/>
    <property type="evidence" value="ECO:0007669"/>
    <property type="project" value="TreeGrafter"/>
</dbReference>
<name>A0A291QU51_9BACT</name>
<keyword evidence="5 7" id="KW-1133">Transmembrane helix</keyword>
<feature type="domain" description="ABC3 transporter permease C-terminal" evidence="8">
    <location>
        <begin position="277"/>
        <end position="402"/>
    </location>
</feature>
<dbReference type="InterPro" id="IPR051447">
    <property type="entry name" value="Lipoprotein-release_system"/>
</dbReference>
<keyword evidence="6 7" id="KW-0472">Membrane</keyword>
<evidence type="ECO:0000256" key="4">
    <source>
        <dbReference type="ARBA" id="ARBA00022692"/>
    </source>
</evidence>
<dbReference type="GO" id="GO:0044874">
    <property type="term" value="P:lipoprotein localization to outer membrane"/>
    <property type="evidence" value="ECO:0007669"/>
    <property type="project" value="TreeGrafter"/>
</dbReference>